<evidence type="ECO:0000313" key="1">
    <source>
        <dbReference type="EMBL" id="OXE27993.1"/>
    </source>
</evidence>
<organism evidence="1 2">
    <name type="scientific">Vibrio parahaemolyticus</name>
    <dbReference type="NCBI Taxonomy" id="670"/>
    <lineage>
        <taxon>Bacteria</taxon>
        <taxon>Pseudomonadati</taxon>
        <taxon>Pseudomonadota</taxon>
        <taxon>Gammaproteobacteria</taxon>
        <taxon>Vibrionales</taxon>
        <taxon>Vibrionaceae</taxon>
        <taxon>Vibrio</taxon>
    </lineage>
</organism>
<evidence type="ECO:0000313" key="2">
    <source>
        <dbReference type="Proteomes" id="UP000214596"/>
    </source>
</evidence>
<name>A0A227IYR3_VIBPH</name>
<accession>A0A227IYR3</accession>
<dbReference type="Proteomes" id="UP000214596">
    <property type="component" value="Unassembled WGS sequence"/>
</dbReference>
<dbReference type="EMBL" id="NIXT01004848">
    <property type="protein sequence ID" value="OXE27993.1"/>
    <property type="molecule type" value="Genomic_DNA"/>
</dbReference>
<sequence>MSNGELPKDADGLQLNFCKTLACDNFGLSDAKRYVLQHANPKRPAMVCRECGAFPPLLNNRDVVNELHRLRHVHSDG</sequence>
<dbReference type="AlphaFoldDB" id="A0A227IYR3"/>
<feature type="non-terminal residue" evidence="1">
    <location>
        <position position="77"/>
    </location>
</feature>
<reference evidence="1 2" key="1">
    <citation type="journal article" date="2017" name="Appl. Environ. Microbiol.">
        <title>Parallel evolution of two clades of a major Atlantic endemic Vibrio parahaemolyticus pathogen lineage by independent acquisition of related pathogenicity islands.</title>
        <authorList>
            <person name="Xu F."/>
            <person name="Gonzalez-Escalona N."/>
            <person name="Drees K.P."/>
            <person name="Sebra R.P."/>
            <person name="Cooper V.S."/>
            <person name="Jones S.H."/>
            <person name="Whistler C.A."/>
        </authorList>
    </citation>
    <scope>NUCLEOTIDE SEQUENCE [LARGE SCALE GENOMIC DNA]</scope>
    <source>
        <strain evidence="1 2">MAVP-3</strain>
    </source>
</reference>
<comment type="caution">
    <text evidence="1">The sequence shown here is derived from an EMBL/GenBank/DDBJ whole genome shotgun (WGS) entry which is preliminary data.</text>
</comment>
<gene>
    <name evidence="1" type="ORF">CA163_36215</name>
</gene>
<protein>
    <submittedName>
        <fullName evidence="1">Uncharacterized protein</fullName>
    </submittedName>
</protein>
<proteinExistence type="predicted"/>